<name>A0A7J5I725_BACUN</name>
<evidence type="ECO:0000313" key="3">
    <source>
        <dbReference type="Proteomes" id="UP000462376"/>
    </source>
</evidence>
<dbReference type="AlphaFoldDB" id="A0A7J5I725"/>
<proteinExistence type="predicted"/>
<evidence type="ECO:0000256" key="1">
    <source>
        <dbReference type="SAM" id="Coils"/>
    </source>
</evidence>
<evidence type="ECO:0008006" key="4">
    <source>
        <dbReference type="Google" id="ProtNLM"/>
    </source>
</evidence>
<dbReference type="EMBL" id="WCTL01000001">
    <property type="protein sequence ID" value="KAB4241259.1"/>
    <property type="molecule type" value="Genomic_DNA"/>
</dbReference>
<keyword evidence="1" id="KW-0175">Coiled coil</keyword>
<feature type="coiled-coil region" evidence="1">
    <location>
        <begin position="196"/>
        <end position="231"/>
    </location>
</feature>
<dbReference type="InterPro" id="IPR011604">
    <property type="entry name" value="PDDEXK-like_dom_sf"/>
</dbReference>
<gene>
    <name evidence="2" type="ORF">GAP47_01140</name>
</gene>
<accession>A0A7J5I725</accession>
<organism evidence="2 3">
    <name type="scientific">Bacteroides uniformis</name>
    <dbReference type="NCBI Taxonomy" id="820"/>
    <lineage>
        <taxon>Bacteria</taxon>
        <taxon>Pseudomonadati</taxon>
        <taxon>Bacteroidota</taxon>
        <taxon>Bacteroidia</taxon>
        <taxon>Bacteroidales</taxon>
        <taxon>Bacteroidaceae</taxon>
        <taxon>Bacteroides</taxon>
    </lineage>
</organism>
<feature type="coiled-coil region" evidence="1">
    <location>
        <begin position="133"/>
        <end position="160"/>
    </location>
</feature>
<evidence type="ECO:0000313" key="2">
    <source>
        <dbReference type="EMBL" id="KAB4241259.1"/>
    </source>
</evidence>
<dbReference type="Proteomes" id="UP000462376">
    <property type="component" value="Unassembled WGS sequence"/>
</dbReference>
<dbReference type="Gene3D" id="3.90.320.10">
    <property type="match status" value="1"/>
</dbReference>
<protein>
    <recommendedName>
        <fullName evidence="4">PD-(D/E)XK endonuclease-like domain-containing protein</fullName>
    </recommendedName>
</protein>
<comment type="caution">
    <text evidence="2">The sequence shown here is derived from an EMBL/GenBank/DDBJ whole genome shotgun (WGS) entry which is preliminary data.</text>
</comment>
<sequence length="471" mass="56755">MAEISDILKIGKDKYLEKNLEQKCGNPFNEWIPYDIISFRCYVENGIKKYEIYGEDIYSRIERIKIRPWRYLISQEDGEFAIKYGIESYFIWRNFWVSNYLEYQGFDCRIHHDSNYDCSNYDDRIKECDNDIKDFWKDFNKELNRRIEKLEEKDRNNEDRLFYTKVRLMVEYCWGLINTEWGDLIGGVRSSFYWQRKREEEEEKRKQEEIDKKLEAERQEAEARKEKFRFNQRNKHPLDSTISFRASDHLYIVNGVCLESVTTFVSSCFPKFNTELHAKQKAGALGISVQEVIEMWERKGKESRDLGTAMHKKIENYYQGIDSANDDTFNLFRTFANNIKLVPYRTEWIVYDWEYKLAGTIDFVDYQNGEYTIYDWKRSDKIIASGMPIKINKYGEKGNYPLEHIDNSPYYHYALQLSLYKFILERNYGIKVDKLRLGIFHPTYNKPYLLEVPYLENEINTIFNLRSEVIF</sequence>
<reference evidence="2 3" key="1">
    <citation type="journal article" date="2019" name="Nat. Med.">
        <title>A library of human gut bacterial isolates paired with longitudinal multiomics data enables mechanistic microbiome research.</title>
        <authorList>
            <person name="Poyet M."/>
            <person name="Groussin M."/>
            <person name="Gibbons S.M."/>
            <person name="Avila-Pacheco J."/>
            <person name="Jiang X."/>
            <person name="Kearney S.M."/>
            <person name="Perrotta A.R."/>
            <person name="Berdy B."/>
            <person name="Zhao S."/>
            <person name="Lieberman T.D."/>
            <person name="Swanson P.K."/>
            <person name="Smith M."/>
            <person name="Roesemann S."/>
            <person name="Alexander J.E."/>
            <person name="Rich S.A."/>
            <person name="Livny J."/>
            <person name="Vlamakis H."/>
            <person name="Clish C."/>
            <person name="Bullock K."/>
            <person name="Deik A."/>
            <person name="Scott J."/>
            <person name="Pierce K.A."/>
            <person name="Xavier R.J."/>
            <person name="Alm E.J."/>
        </authorList>
    </citation>
    <scope>NUCLEOTIDE SEQUENCE [LARGE SCALE GENOMIC DNA]</scope>
    <source>
        <strain evidence="2 3">BIOML-A5</strain>
    </source>
</reference>
<dbReference type="RefSeq" id="WP_038605090.1">
    <property type="nucleotide sequence ID" value="NZ_WCTL01000001.1"/>
</dbReference>